<evidence type="ECO:0000259" key="5">
    <source>
        <dbReference type="Pfam" id="PF00149"/>
    </source>
</evidence>
<reference evidence="6 7" key="1">
    <citation type="journal article" date="2016" name="Front. Microbiol.">
        <title>Genomic Insight into the Host-Endosymbiont Relationship of Endozoicomonas montiporae CL-33(T) with its Coral Host.</title>
        <authorList>
            <person name="Ding J.-Y."/>
            <person name="Shiu J.-H."/>
            <person name="Chen W.-M."/>
            <person name="Chiang Y.-R."/>
            <person name="Tang S.-L."/>
        </authorList>
    </citation>
    <scope>NUCLEOTIDE SEQUENCE [LARGE SCALE GENOMIC DNA]</scope>
    <source>
        <strain evidence="6 7">CL-33</strain>
    </source>
</reference>
<keyword evidence="3" id="KW-0408">Iron</keyword>
<evidence type="ECO:0000256" key="3">
    <source>
        <dbReference type="ARBA" id="ARBA00023004"/>
    </source>
</evidence>
<dbReference type="CDD" id="cd07402">
    <property type="entry name" value="MPP_GpdQ"/>
    <property type="match status" value="1"/>
</dbReference>
<dbReference type="GO" id="GO:0046872">
    <property type="term" value="F:metal ion binding"/>
    <property type="evidence" value="ECO:0007669"/>
    <property type="project" value="UniProtKB-KW"/>
</dbReference>
<feature type="domain" description="Calcineurin-like phosphoesterase" evidence="5">
    <location>
        <begin position="24"/>
        <end position="219"/>
    </location>
</feature>
<evidence type="ECO:0000313" key="7">
    <source>
        <dbReference type="Proteomes" id="UP000071065"/>
    </source>
</evidence>
<accession>A0A142BIE5</accession>
<evidence type="ECO:0000313" key="6">
    <source>
        <dbReference type="EMBL" id="AMO58521.1"/>
    </source>
</evidence>
<dbReference type="InterPro" id="IPR004843">
    <property type="entry name" value="Calcineurin-like_PHP"/>
</dbReference>
<keyword evidence="2" id="KW-0378">Hydrolase</keyword>
<dbReference type="Gene3D" id="3.60.21.10">
    <property type="match status" value="1"/>
</dbReference>
<dbReference type="PATRIC" id="fig|570277.3.peg.4940"/>
<dbReference type="SUPFAM" id="SSF56300">
    <property type="entry name" value="Metallo-dependent phosphatases"/>
    <property type="match status" value="1"/>
</dbReference>
<comment type="similarity">
    <text evidence="4">Belongs to the cyclic nucleotide phosphodiesterase class-III family.</text>
</comment>
<sequence length="295" mass="33510">MVLYPANTKIIMSTSPQTPKESIRFIHLSDPQLVPAGEMNYDINPQLRIRLCIDAVLSDCKHLSLDFAVITGDLTHWGEVAAYRVLQEELNRLPFPVYLLMGNHDQREAFLTVFPEHPVDDEGFIQYTLDSLAGRMIFLDTLDAGKRGGVLCEKRLQWLENVLASSEGKPVYLFMHHPPFTVGLSAMDDDNLVNAGAFFHVVKPYLNQIRHLFFGHLHRTVTGSWHGISYSCPLSPVHQTAFEFDNKKPAYVSPEPPAYHLVELKPEQVVVHSRLFLHSEPAIDSRSCYRYQLNG</sequence>
<dbReference type="InterPro" id="IPR029052">
    <property type="entry name" value="Metallo-depent_PP-like"/>
</dbReference>
<evidence type="ECO:0000256" key="1">
    <source>
        <dbReference type="ARBA" id="ARBA00022723"/>
    </source>
</evidence>
<dbReference type="AlphaFoldDB" id="A0A142BIE5"/>
<dbReference type="InterPro" id="IPR026575">
    <property type="entry name" value="GpdQ/CpdA-like"/>
</dbReference>
<dbReference type="PANTHER" id="PTHR42988">
    <property type="entry name" value="PHOSPHOHYDROLASE"/>
    <property type="match status" value="1"/>
</dbReference>
<dbReference type="PANTHER" id="PTHR42988:SF2">
    <property type="entry name" value="CYCLIC NUCLEOTIDE PHOSPHODIESTERASE CBUA0032-RELATED"/>
    <property type="match status" value="1"/>
</dbReference>
<evidence type="ECO:0000256" key="2">
    <source>
        <dbReference type="ARBA" id="ARBA00022801"/>
    </source>
</evidence>
<dbReference type="KEGG" id="emp:EZMO1_4614"/>
<organism evidence="6 7">
    <name type="scientific">Endozoicomonas montiporae CL-33</name>
    <dbReference type="NCBI Taxonomy" id="570277"/>
    <lineage>
        <taxon>Bacteria</taxon>
        <taxon>Pseudomonadati</taxon>
        <taxon>Pseudomonadota</taxon>
        <taxon>Gammaproteobacteria</taxon>
        <taxon>Oceanospirillales</taxon>
        <taxon>Endozoicomonadaceae</taxon>
        <taxon>Endozoicomonas</taxon>
    </lineage>
</organism>
<dbReference type="GO" id="GO:0004112">
    <property type="term" value="F:cyclic-nucleotide phosphodiesterase activity"/>
    <property type="evidence" value="ECO:0007669"/>
    <property type="project" value="InterPro"/>
</dbReference>
<evidence type="ECO:0000256" key="4">
    <source>
        <dbReference type="ARBA" id="ARBA00025742"/>
    </source>
</evidence>
<gene>
    <name evidence="6" type="primary">icc</name>
    <name evidence="6" type="ORF">EZMO1_4614</name>
</gene>
<dbReference type="EMBL" id="CP013251">
    <property type="protein sequence ID" value="AMO58521.1"/>
    <property type="molecule type" value="Genomic_DNA"/>
</dbReference>
<proteinExistence type="inferred from homology"/>
<protein>
    <submittedName>
        <fullName evidence="6">Phosphodiesterase</fullName>
    </submittedName>
</protein>
<name>A0A142BIE5_9GAMM</name>
<dbReference type="InterPro" id="IPR050884">
    <property type="entry name" value="CNP_phosphodiesterase-III"/>
</dbReference>
<keyword evidence="1" id="KW-0479">Metal-binding</keyword>
<dbReference type="STRING" id="570277.EZMO1_4614"/>
<dbReference type="Proteomes" id="UP000071065">
    <property type="component" value="Chromosome"/>
</dbReference>
<dbReference type="Pfam" id="PF00149">
    <property type="entry name" value="Metallophos"/>
    <property type="match status" value="1"/>
</dbReference>